<dbReference type="GeneID" id="76608837"/>
<dbReference type="Proteomes" id="UP000076077">
    <property type="component" value="Chromosome"/>
</dbReference>
<gene>
    <name evidence="2" type="ORF">A3224_12355</name>
    <name evidence="3" type="ORF">OQJ68_04270</name>
</gene>
<evidence type="ECO:0000256" key="1">
    <source>
        <dbReference type="SAM" id="SignalP"/>
    </source>
</evidence>
<sequence>MKSKFLPVLPLALLLGGCSGFWNDLCGTPQFYTHSSIPVELAPAFPHECFTGDMPAAGPAMCIEEGVHCYELDNGDWCAGPYSPFTLEPAYGMRAQDWSK</sequence>
<evidence type="ECO:0000313" key="2">
    <source>
        <dbReference type="EMBL" id="AMX03265.1"/>
    </source>
</evidence>
<evidence type="ECO:0000313" key="4">
    <source>
        <dbReference type="Proteomes" id="UP000076077"/>
    </source>
</evidence>
<dbReference type="PROSITE" id="PS51257">
    <property type="entry name" value="PROKAR_LIPOPROTEIN"/>
    <property type="match status" value="1"/>
</dbReference>
<keyword evidence="4" id="KW-1185">Reference proteome</keyword>
<proteinExistence type="predicted"/>
<feature type="chain" id="PRO_5007509458" description="Lipoprotein" evidence="1">
    <location>
        <begin position="23"/>
        <end position="100"/>
    </location>
</feature>
<evidence type="ECO:0000313" key="3">
    <source>
        <dbReference type="EMBL" id="MCX2800997.1"/>
    </source>
</evidence>
<accession>A0A143HNF6</accession>
<keyword evidence="1" id="KW-0732">Signal</keyword>
<dbReference type="AlphaFoldDB" id="A0A143HNF6"/>
<evidence type="ECO:0008006" key="5">
    <source>
        <dbReference type="Google" id="ProtNLM"/>
    </source>
</evidence>
<reference evidence="3" key="3">
    <citation type="submission" date="2022-11" db="EMBL/GenBank/DDBJ databases">
        <title>Chitin-degrading and fungicidal potential of chitinolytic bacterial strains from marine environment of the Pacific Ocean regions.</title>
        <authorList>
            <person name="Pentekhina I."/>
            <person name="Nedashkovskaya O."/>
            <person name="Seitkalieva A."/>
            <person name="Podvolotskaya A."/>
            <person name="Tekutyeva L."/>
            <person name="Balabanova L."/>
        </authorList>
    </citation>
    <scope>NUCLEOTIDE SEQUENCE</scope>
    <source>
        <strain evidence="3">KMM 6838</strain>
    </source>
</reference>
<reference evidence="4" key="2">
    <citation type="submission" date="2016-03" db="EMBL/GenBank/DDBJ databases">
        <authorList>
            <person name="Lee Y.-S."/>
            <person name="Choi Y.-L."/>
        </authorList>
    </citation>
    <scope>NUCLEOTIDE SEQUENCE [LARGE SCALE GENOMIC DNA]</scope>
    <source>
        <strain evidence="4">DAU221</strain>
    </source>
</reference>
<name>A0A143HNF6_MICTH</name>
<dbReference type="RefSeq" id="WP_067155120.1">
    <property type="nucleotide sequence ID" value="NZ_CP014864.1"/>
</dbReference>
<protein>
    <recommendedName>
        <fullName evidence="5">Lipoprotein</fullName>
    </recommendedName>
</protein>
<reference evidence="2" key="1">
    <citation type="submission" date="2016-03" db="EMBL/GenBank/DDBJ databases">
        <authorList>
            <person name="Ploux O."/>
        </authorList>
    </citation>
    <scope>NUCLEOTIDE SEQUENCE [LARGE SCALE GENOMIC DNA]</scope>
    <source>
        <strain evidence="2">DAU221</strain>
    </source>
</reference>
<organism evidence="2 4">
    <name type="scientific">Microbulbifer thermotolerans</name>
    <dbReference type="NCBI Taxonomy" id="252514"/>
    <lineage>
        <taxon>Bacteria</taxon>
        <taxon>Pseudomonadati</taxon>
        <taxon>Pseudomonadota</taxon>
        <taxon>Gammaproteobacteria</taxon>
        <taxon>Cellvibrionales</taxon>
        <taxon>Microbulbiferaceae</taxon>
        <taxon>Microbulbifer</taxon>
    </lineage>
</organism>
<dbReference type="STRING" id="252514.A3224_12355"/>
<dbReference type="EMBL" id="CP014864">
    <property type="protein sequence ID" value="AMX03265.1"/>
    <property type="molecule type" value="Genomic_DNA"/>
</dbReference>
<dbReference type="OrthoDB" id="5737097at2"/>
<feature type="signal peptide" evidence="1">
    <location>
        <begin position="1"/>
        <end position="22"/>
    </location>
</feature>
<dbReference type="KEGG" id="mthd:A3224_12355"/>
<dbReference type="Proteomes" id="UP001209730">
    <property type="component" value="Unassembled WGS sequence"/>
</dbReference>
<dbReference type="EMBL" id="JAPHQB010000005">
    <property type="protein sequence ID" value="MCX2800997.1"/>
    <property type="molecule type" value="Genomic_DNA"/>
</dbReference>